<dbReference type="InterPro" id="IPR007495">
    <property type="entry name" value="NqrM"/>
</dbReference>
<keyword evidence="1" id="KW-1133">Transmembrane helix</keyword>
<evidence type="ECO:0000256" key="1">
    <source>
        <dbReference type="SAM" id="Phobius"/>
    </source>
</evidence>
<feature type="transmembrane region" description="Helical" evidence="1">
    <location>
        <begin position="12"/>
        <end position="32"/>
    </location>
</feature>
<proteinExistence type="predicted"/>
<accession>A0ABW8U7N3</accession>
<evidence type="ECO:0000313" key="3">
    <source>
        <dbReference type="Proteomes" id="UP001624684"/>
    </source>
</evidence>
<gene>
    <name evidence="2" type="primary">nqrM</name>
    <name evidence="2" type="ORF">ACJHVH_07745</name>
</gene>
<name>A0ABW8U7N3_9GAMM</name>
<dbReference type="PANTHER" id="PTHR40691:SF3">
    <property type="entry name" value="(NA+)-NQR MATURATION NQRM"/>
    <property type="match status" value="1"/>
</dbReference>
<dbReference type="Proteomes" id="UP001624684">
    <property type="component" value="Unassembled WGS sequence"/>
</dbReference>
<reference evidence="2 3" key="1">
    <citation type="submission" date="2024-11" db="EMBL/GenBank/DDBJ databases">
        <title>First Report of Moraxella oculi in Brazil in an Infectious Bovine Keratoconjunctivitis Outbreak.</title>
        <authorList>
            <person name="Carvalho C.V."/>
            <person name="Domingues R."/>
            <person name="Coutinho C."/>
            <person name="Honorio N.T.B.S."/>
            <person name="Faza D.R.L.R."/>
            <person name="Carvalho W.A."/>
            <person name="Machado A.B.F."/>
            <person name="Martins M.F."/>
            <person name="Gaspar E.B."/>
        </authorList>
    </citation>
    <scope>NUCLEOTIDE SEQUENCE [LARGE SCALE GENOMIC DNA]</scope>
    <source>
        <strain evidence="2 3">2117LE</strain>
    </source>
</reference>
<keyword evidence="3" id="KW-1185">Reference proteome</keyword>
<sequence length="88" mass="9832">MSDFVHQFLPIFFVSFGVFVLFFLFMGVGYMIKKQPLKGSCGGVATLMGDEYCQFCGNDPNKCDSLTEEDKKVMLANKTTLDKLAKKA</sequence>
<dbReference type="RefSeq" id="WP_249100984.1">
    <property type="nucleotide sequence ID" value="NZ_JAMBAQ010000013.1"/>
</dbReference>
<dbReference type="PANTHER" id="PTHR40691">
    <property type="entry name" value="(NA+)-NQR MATURATION NQRM"/>
    <property type="match status" value="1"/>
</dbReference>
<keyword evidence="1" id="KW-0812">Transmembrane</keyword>
<protein>
    <submittedName>
        <fullName evidence="2">(Na+)-NQR maturation NqrM</fullName>
    </submittedName>
</protein>
<evidence type="ECO:0000313" key="2">
    <source>
        <dbReference type="EMBL" id="MFL1732880.1"/>
    </source>
</evidence>
<dbReference type="EMBL" id="JBJJXE010000013">
    <property type="protein sequence ID" value="MFL1732880.1"/>
    <property type="molecule type" value="Genomic_DNA"/>
</dbReference>
<organism evidence="2 3">
    <name type="scientific">Moraxella oculi</name>
    <dbReference type="NCBI Taxonomy" id="2940516"/>
    <lineage>
        <taxon>Bacteria</taxon>
        <taxon>Pseudomonadati</taxon>
        <taxon>Pseudomonadota</taxon>
        <taxon>Gammaproteobacteria</taxon>
        <taxon>Moraxellales</taxon>
        <taxon>Moraxellaceae</taxon>
        <taxon>Moraxella</taxon>
    </lineage>
</organism>
<dbReference type="Pfam" id="PF04400">
    <property type="entry name" value="NqrM"/>
    <property type="match status" value="1"/>
</dbReference>
<keyword evidence="1" id="KW-0472">Membrane</keyword>
<comment type="caution">
    <text evidence="2">The sequence shown here is derived from an EMBL/GenBank/DDBJ whole genome shotgun (WGS) entry which is preliminary data.</text>
</comment>